<evidence type="ECO:0000313" key="1">
    <source>
        <dbReference type="EMBL" id="OIQ63265.1"/>
    </source>
</evidence>
<name>A0A1J5NVN0_9ZZZZ</name>
<protein>
    <submittedName>
        <fullName evidence="1">Uncharacterized protein</fullName>
    </submittedName>
</protein>
<accession>A0A1J5NVN0</accession>
<dbReference type="EMBL" id="MLJW01009157">
    <property type="protein sequence ID" value="OIQ63265.1"/>
    <property type="molecule type" value="Genomic_DNA"/>
</dbReference>
<organism evidence="1">
    <name type="scientific">mine drainage metagenome</name>
    <dbReference type="NCBI Taxonomy" id="410659"/>
    <lineage>
        <taxon>unclassified sequences</taxon>
        <taxon>metagenomes</taxon>
        <taxon>ecological metagenomes</taxon>
    </lineage>
</organism>
<dbReference type="AlphaFoldDB" id="A0A1J5NVN0"/>
<reference evidence="1" key="1">
    <citation type="submission" date="2016-10" db="EMBL/GenBank/DDBJ databases">
        <title>Sequence of Gallionella enrichment culture.</title>
        <authorList>
            <person name="Poehlein A."/>
            <person name="Muehling M."/>
            <person name="Daniel R."/>
        </authorList>
    </citation>
    <scope>NUCLEOTIDE SEQUENCE</scope>
</reference>
<gene>
    <name evidence="1" type="ORF">GALL_551950</name>
</gene>
<comment type="caution">
    <text evidence="1">The sequence shown here is derived from an EMBL/GenBank/DDBJ whole genome shotgun (WGS) entry which is preliminary data.</text>
</comment>
<proteinExistence type="predicted"/>
<sequence length="81" mass="8926">MQGVANHLAETNPVVVGGRSATTEGSFPRRLQRRRPFNEIGDRVGNLEAQAQAHFDRAGDPLQLRLQLTAMFIQESAKLAL</sequence>